<evidence type="ECO:0000259" key="8">
    <source>
        <dbReference type="PROSITE" id="PS50249"/>
    </source>
</evidence>
<evidence type="ECO:0000256" key="2">
    <source>
        <dbReference type="ARBA" id="ARBA00022670"/>
    </source>
</evidence>
<feature type="domain" description="MPN" evidence="8">
    <location>
        <begin position="117"/>
        <end position="239"/>
    </location>
</feature>
<comment type="caution">
    <text evidence="9">The sequence shown here is derived from an EMBL/GenBank/DDBJ whole genome shotgun (WGS) entry which is preliminary data.</text>
</comment>
<keyword evidence="3" id="KW-0479">Metal-binding</keyword>
<reference evidence="9 10" key="1">
    <citation type="submission" date="2021-06" db="EMBL/GenBank/DDBJ databases">
        <authorList>
            <person name="Sun Q."/>
            <person name="Li D."/>
        </authorList>
    </citation>
    <scope>NUCLEOTIDE SEQUENCE [LARGE SCALE GENOMIC DNA]</scope>
    <source>
        <strain evidence="9 10">MSJ-1</strain>
    </source>
</reference>
<organism evidence="9 10">
    <name type="scientific">Peptoniphilus ovalis</name>
    <dbReference type="NCBI Taxonomy" id="2841503"/>
    <lineage>
        <taxon>Bacteria</taxon>
        <taxon>Bacillati</taxon>
        <taxon>Bacillota</taxon>
        <taxon>Tissierellia</taxon>
        <taxon>Tissierellales</taxon>
        <taxon>Peptoniphilaceae</taxon>
        <taxon>Peptoniphilus</taxon>
    </lineage>
</organism>
<evidence type="ECO:0000313" key="10">
    <source>
        <dbReference type="Proteomes" id="UP000783742"/>
    </source>
</evidence>
<evidence type="ECO:0000256" key="5">
    <source>
        <dbReference type="ARBA" id="ARBA00022833"/>
    </source>
</evidence>
<evidence type="ECO:0000256" key="4">
    <source>
        <dbReference type="ARBA" id="ARBA00022801"/>
    </source>
</evidence>
<dbReference type="EMBL" id="JAHLQO010000003">
    <property type="protein sequence ID" value="MBU5669192.1"/>
    <property type="molecule type" value="Genomic_DNA"/>
</dbReference>
<dbReference type="InterPro" id="IPR025657">
    <property type="entry name" value="RadC_JAB"/>
</dbReference>
<dbReference type="InterPro" id="IPR001405">
    <property type="entry name" value="UPF0758"/>
</dbReference>
<dbReference type="InterPro" id="IPR046778">
    <property type="entry name" value="UPF0758_N"/>
</dbReference>
<evidence type="ECO:0000256" key="1">
    <source>
        <dbReference type="ARBA" id="ARBA00010243"/>
    </source>
</evidence>
<dbReference type="Pfam" id="PF04002">
    <property type="entry name" value="RadC"/>
    <property type="match status" value="1"/>
</dbReference>
<dbReference type="PANTHER" id="PTHR30471:SF3">
    <property type="entry name" value="UPF0758 PROTEIN YEES-RELATED"/>
    <property type="match status" value="1"/>
</dbReference>
<keyword evidence="6" id="KW-0482">Metalloprotease</keyword>
<dbReference type="NCBIfam" id="TIGR00608">
    <property type="entry name" value="radc"/>
    <property type="match status" value="1"/>
</dbReference>
<dbReference type="Pfam" id="PF20582">
    <property type="entry name" value="UPF0758_N"/>
    <property type="match status" value="1"/>
</dbReference>
<dbReference type="PANTHER" id="PTHR30471">
    <property type="entry name" value="DNA REPAIR PROTEIN RADC"/>
    <property type="match status" value="1"/>
</dbReference>
<evidence type="ECO:0000256" key="3">
    <source>
        <dbReference type="ARBA" id="ARBA00022723"/>
    </source>
</evidence>
<sequence>MYSNKIFKNTIKEMPVCDRPQERLIKYGPNYLSNAELLALIIRTGSKSGDSAIAIADKVLKTIKSEGDNDGLRSLKNVCVQDLMQVEGIGEAKASMIVAAVQLGVRLAQSSYNNKVRVTTPSIAANYVMSEMSSLNQEHFRIMTLNTKREINFIREISKGIINMTVVHPREVFKAAINDNAHSIILLHNHPTGDPKPSRADIDLTEKLVHASKILEIEIADHIIIGDNKYFSFVEEGLIF</sequence>
<gene>
    <name evidence="9" type="primary">radC</name>
    <name evidence="9" type="ORF">KQI68_04965</name>
</gene>
<dbReference type="NCBIfam" id="NF000642">
    <property type="entry name" value="PRK00024.1"/>
    <property type="match status" value="1"/>
</dbReference>
<keyword evidence="2" id="KW-0645">Protease</keyword>
<proteinExistence type="inferred from homology"/>
<comment type="similarity">
    <text evidence="1 7">Belongs to the UPF0758 family.</text>
</comment>
<dbReference type="PROSITE" id="PS50249">
    <property type="entry name" value="MPN"/>
    <property type="match status" value="1"/>
</dbReference>
<dbReference type="CDD" id="cd08071">
    <property type="entry name" value="MPN_DUF2466"/>
    <property type="match status" value="1"/>
</dbReference>
<evidence type="ECO:0000256" key="6">
    <source>
        <dbReference type="ARBA" id="ARBA00023049"/>
    </source>
</evidence>
<keyword evidence="4" id="KW-0378">Hydrolase</keyword>
<evidence type="ECO:0000313" key="9">
    <source>
        <dbReference type="EMBL" id="MBU5669192.1"/>
    </source>
</evidence>
<evidence type="ECO:0000256" key="7">
    <source>
        <dbReference type="RuleBase" id="RU003797"/>
    </source>
</evidence>
<dbReference type="Proteomes" id="UP000783742">
    <property type="component" value="Unassembled WGS sequence"/>
</dbReference>
<dbReference type="InterPro" id="IPR037518">
    <property type="entry name" value="MPN"/>
</dbReference>
<accession>A0ABS6FG79</accession>
<keyword evidence="5" id="KW-0862">Zinc</keyword>
<name>A0ABS6FG79_9FIRM</name>
<protein>
    <submittedName>
        <fullName evidence="9">DNA repair protein RadC</fullName>
    </submittedName>
</protein>
<keyword evidence="10" id="KW-1185">Reference proteome</keyword>